<feature type="region of interest" description="Disordered" evidence="1">
    <location>
        <begin position="330"/>
        <end position="463"/>
    </location>
</feature>
<feature type="compositionally biased region" description="Low complexity" evidence="1">
    <location>
        <begin position="212"/>
        <end position="239"/>
    </location>
</feature>
<evidence type="ECO:0000313" key="2">
    <source>
        <dbReference type="EMBL" id="KAG0269694.1"/>
    </source>
</evidence>
<sequence>MSDCLPSQDIRGVVSPLDQYHLLHRHQDPHDLQHSASSLHSAPHDQSSLLAFHGPPQLDQQDITFSHQIPQSHHHIDSMANEYLLTVLPSPTDLSSPAALLMEGVISTAVDTSPVNPMVAAAAAAAAAAVTLGGPVHDTNAMDEDGGVDELALYTYIPYKQEDDDIDSVVADPSMDLHDPMLVDTEDSVVVAAADHASPLSTTDSLFDTLRATSSSPEPPSTTAASTTPTAIPTTTTTTHISLPRLTIETSVITRSSNPAAATATSATGATSQPEKKDLQWLSAADDTHEDGMENVDAIGASALLASPSSSGSATPELLSPALSPFSGSSLCSSGLTSPLSPRADDSLLGPSSKPEDHHSIQTDTINDDTIIDIATPVSTVQTPPSPPMTMPASPVTRPLTNSMRSKTRKISENEHMESSDECLAPKKKRKTSHAQHNDNNSNNSSNTTTTTTTTAATQANIEDSDVDMIKSAMTDVQRPPSPLSLESPDAMIKEEHTDSVKDEPVVKIEADEARLFLSPSPSATSSSGPTTTHKRPWTEAEEKLLLELVDRQMPIKEIAHTLSRTVHSVRSRRQVLTDPGFVKGHGHSQPRRSKPDPSSKLPTYSQMAFLSLARLPSLQGTLNDVAAMVEQLFSPHLNRIPRTGHKNLQIWRAQISDALAHEKGHPRPRFESFGVKRGRQWVYRLTEFGRGVMEAMAEKGGIDAICEDLLRCNGLDQQQRLALQGDGTGSTPAGIGRAPEVAIKIEPGTTGDKITTTSSKSSKGSKRSGSSSSSSSSSSSTAKTSGDKENSQRPDPSKAIADAMAAMSAALAEMSAVEDEKEAAALAAANNGVPVAEKPARGRGRAAAR</sequence>
<dbReference type="Proteomes" id="UP000807716">
    <property type="component" value="Unassembled WGS sequence"/>
</dbReference>
<dbReference type="PANTHER" id="PTHR16021:SF23">
    <property type="entry name" value="FI18411P1-RELATED"/>
    <property type="match status" value="1"/>
</dbReference>
<feature type="region of interest" description="Disordered" evidence="1">
    <location>
        <begin position="519"/>
        <end position="538"/>
    </location>
</feature>
<organism evidence="2 3">
    <name type="scientific">Actinomortierella ambigua</name>
    <dbReference type="NCBI Taxonomy" id="1343610"/>
    <lineage>
        <taxon>Eukaryota</taxon>
        <taxon>Fungi</taxon>
        <taxon>Fungi incertae sedis</taxon>
        <taxon>Mucoromycota</taxon>
        <taxon>Mortierellomycotina</taxon>
        <taxon>Mortierellomycetes</taxon>
        <taxon>Mortierellales</taxon>
        <taxon>Mortierellaceae</taxon>
        <taxon>Actinomortierella</taxon>
    </lineage>
</organism>
<name>A0A9P6QM86_9FUNG</name>
<dbReference type="AlphaFoldDB" id="A0A9P6QM86"/>
<proteinExistence type="predicted"/>
<dbReference type="OrthoDB" id="2427028at2759"/>
<dbReference type="PANTHER" id="PTHR16021">
    <property type="entry name" value="MANSC DOMAIN CONTAINING PROTEIN 1"/>
    <property type="match status" value="1"/>
</dbReference>
<accession>A0A9P6QM86</accession>
<evidence type="ECO:0000256" key="1">
    <source>
        <dbReference type="SAM" id="MobiDB-lite"/>
    </source>
</evidence>
<evidence type="ECO:0000313" key="3">
    <source>
        <dbReference type="Proteomes" id="UP000807716"/>
    </source>
</evidence>
<comment type="caution">
    <text evidence="2">The sequence shown here is derived from an EMBL/GenBank/DDBJ whole genome shotgun (WGS) entry which is preliminary data.</text>
</comment>
<feature type="compositionally biased region" description="Basic and acidic residues" evidence="1">
    <location>
        <begin position="786"/>
        <end position="797"/>
    </location>
</feature>
<reference evidence="2" key="1">
    <citation type="journal article" date="2020" name="Fungal Divers.">
        <title>Resolving the Mortierellaceae phylogeny through synthesis of multi-gene phylogenetics and phylogenomics.</title>
        <authorList>
            <person name="Vandepol N."/>
            <person name="Liber J."/>
            <person name="Desiro A."/>
            <person name="Na H."/>
            <person name="Kennedy M."/>
            <person name="Barry K."/>
            <person name="Grigoriev I.V."/>
            <person name="Miller A.N."/>
            <person name="O'Donnell K."/>
            <person name="Stajich J.E."/>
            <person name="Bonito G."/>
        </authorList>
    </citation>
    <scope>NUCLEOTIDE SEQUENCE</scope>
    <source>
        <strain evidence="2">BC1065</strain>
    </source>
</reference>
<keyword evidence="3" id="KW-1185">Reference proteome</keyword>
<feature type="region of interest" description="Disordered" evidence="1">
    <location>
        <begin position="570"/>
        <end position="602"/>
    </location>
</feature>
<feature type="compositionally biased region" description="Low complexity" evidence="1">
    <location>
        <begin position="519"/>
        <end position="532"/>
    </location>
</feature>
<feature type="compositionally biased region" description="Low complexity" evidence="1">
    <location>
        <begin position="749"/>
        <end position="785"/>
    </location>
</feature>
<feature type="region of interest" description="Disordered" evidence="1">
    <location>
        <begin position="828"/>
        <end position="850"/>
    </location>
</feature>
<gene>
    <name evidence="2" type="ORF">DFQ27_002658</name>
</gene>
<feature type="compositionally biased region" description="Low complexity" evidence="1">
    <location>
        <begin position="256"/>
        <end position="272"/>
    </location>
</feature>
<feature type="region of interest" description="Disordered" evidence="1">
    <location>
        <begin position="210"/>
        <end position="240"/>
    </location>
</feature>
<protein>
    <submittedName>
        <fullName evidence="2">Uncharacterized protein</fullName>
    </submittedName>
</protein>
<dbReference type="EMBL" id="JAAAJB010000020">
    <property type="protein sequence ID" value="KAG0269694.1"/>
    <property type="molecule type" value="Genomic_DNA"/>
</dbReference>
<feature type="region of interest" description="Disordered" evidence="1">
    <location>
        <begin position="725"/>
        <end position="802"/>
    </location>
</feature>
<feature type="compositionally biased region" description="Low complexity" evidence="1">
    <location>
        <begin position="330"/>
        <end position="342"/>
    </location>
</feature>
<feature type="compositionally biased region" description="Low complexity" evidence="1">
    <location>
        <begin position="372"/>
        <end position="383"/>
    </location>
</feature>
<dbReference type="InterPro" id="IPR052660">
    <property type="entry name" value="Erythrocyte_Invasion_ImmMod"/>
</dbReference>
<feature type="compositionally biased region" description="Basic and acidic residues" evidence="1">
    <location>
        <begin position="410"/>
        <end position="419"/>
    </location>
</feature>
<feature type="compositionally biased region" description="Low complexity" evidence="1">
    <location>
        <begin position="440"/>
        <end position="461"/>
    </location>
</feature>
<feature type="region of interest" description="Disordered" evidence="1">
    <location>
        <begin position="254"/>
        <end position="277"/>
    </location>
</feature>